<evidence type="ECO:0000313" key="4">
    <source>
        <dbReference type="EMBL" id="KAK9395076.1"/>
    </source>
</evidence>
<dbReference type="CDD" id="cd00109">
    <property type="entry name" value="Kunitz-type"/>
    <property type="match status" value="4"/>
</dbReference>
<feature type="domain" description="BPTI/Kunitz inhibitor" evidence="3">
    <location>
        <begin position="65"/>
        <end position="115"/>
    </location>
</feature>
<dbReference type="Pfam" id="PF00014">
    <property type="entry name" value="Kunitz_BPTI"/>
    <property type="match status" value="4"/>
</dbReference>
<dbReference type="PRINTS" id="PR00759">
    <property type="entry name" value="BASICPTASE"/>
</dbReference>
<dbReference type="GO" id="GO:0005615">
    <property type="term" value="C:extracellular space"/>
    <property type="evidence" value="ECO:0007669"/>
    <property type="project" value="TreeGrafter"/>
</dbReference>
<dbReference type="SMART" id="SM00131">
    <property type="entry name" value="KU"/>
    <property type="match status" value="4"/>
</dbReference>
<feature type="domain" description="BPTI/Kunitz inhibitor" evidence="3">
    <location>
        <begin position="242"/>
        <end position="292"/>
    </location>
</feature>
<gene>
    <name evidence="4" type="ORF">NXF25_014422</name>
</gene>
<evidence type="ECO:0000256" key="1">
    <source>
        <dbReference type="ARBA" id="ARBA00008415"/>
    </source>
</evidence>
<protein>
    <submittedName>
        <fullName evidence="4">Tissue factor pathway inhibitor</fullName>
    </submittedName>
</protein>
<dbReference type="SUPFAM" id="SSF57362">
    <property type="entry name" value="BPTI-like"/>
    <property type="match status" value="4"/>
</dbReference>
<comment type="similarity">
    <text evidence="1">Belongs to the venom Kunitz-type family.</text>
</comment>
<feature type="domain" description="BPTI/Kunitz inhibitor" evidence="3">
    <location>
        <begin position="182"/>
        <end position="232"/>
    </location>
</feature>
<dbReference type="PANTHER" id="PTHR10083:SF374">
    <property type="entry name" value="BPTI_KUNITZ INHIBITOR DOMAIN-CONTAINING PROTEIN"/>
    <property type="match status" value="1"/>
</dbReference>
<keyword evidence="2" id="KW-1015">Disulfide bond</keyword>
<sequence>QLPRKCKLPPKRGSCGKTLERVYYDPNKRTCLNFIYGGCGGNKNNFATLKQCLHKCKKFVTSKKCKLPPQKGWCRNKVIRFYYDSILHRCREFFYRGCGGNGNRFTTYYECVKECDVFDAIYKDILVIKQSSGALAMQNWGTICLIILLELNIPGCMQKGFFSTWENIVGDLQWKKKIPRECKLRARKGRCKGKITRYYYDAFNKRCRLFTYGGCGGNANNFRTFNDCNMACDMFEFMLQTCDQPLDVGPCKESFPRFYYDRTTKICKPFKFGGCNGNRNNFLSHEDCVQECKSV</sequence>
<evidence type="ECO:0000313" key="5">
    <source>
        <dbReference type="Proteomes" id="UP001474421"/>
    </source>
</evidence>
<dbReference type="AlphaFoldDB" id="A0AAW1B0E4"/>
<organism evidence="4 5">
    <name type="scientific">Crotalus adamanteus</name>
    <name type="common">Eastern diamondback rattlesnake</name>
    <dbReference type="NCBI Taxonomy" id="8729"/>
    <lineage>
        <taxon>Eukaryota</taxon>
        <taxon>Metazoa</taxon>
        <taxon>Chordata</taxon>
        <taxon>Craniata</taxon>
        <taxon>Vertebrata</taxon>
        <taxon>Euteleostomi</taxon>
        <taxon>Lepidosauria</taxon>
        <taxon>Squamata</taxon>
        <taxon>Bifurcata</taxon>
        <taxon>Unidentata</taxon>
        <taxon>Episquamata</taxon>
        <taxon>Toxicofera</taxon>
        <taxon>Serpentes</taxon>
        <taxon>Colubroidea</taxon>
        <taxon>Viperidae</taxon>
        <taxon>Crotalinae</taxon>
        <taxon>Crotalus</taxon>
    </lineage>
</organism>
<reference evidence="4 5" key="1">
    <citation type="journal article" date="2024" name="Proc. Natl. Acad. Sci. U.S.A.">
        <title>The genetic regulatory architecture and epigenomic basis for age-related changes in rattlesnake venom.</title>
        <authorList>
            <person name="Hogan M.P."/>
            <person name="Holding M.L."/>
            <person name="Nystrom G.S."/>
            <person name="Colston T.J."/>
            <person name="Bartlett D.A."/>
            <person name="Mason A.J."/>
            <person name="Ellsworth S.A."/>
            <person name="Rautsaw R.M."/>
            <person name="Lawrence K.C."/>
            <person name="Strickland J.L."/>
            <person name="He B."/>
            <person name="Fraser P."/>
            <person name="Margres M.J."/>
            <person name="Gilbert D.M."/>
            <person name="Gibbs H.L."/>
            <person name="Parkinson C.L."/>
            <person name="Rokyta D.R."/>
        </authorList>
    </citation>
    <scope>NUCLEOTIDE SEQUENCE [LARGE SCALE GENOMIC DNA]</scope>
    <source>
        <strain evidence="4">DRR0105</strain>
    </source>
</reference>
<dbReference type="FunFam" id="4.10.410.10:FF:000006">
    <property type="entry name" value="Serine peptidase inhibitor, Kunitz type 1"/>
    <property type="match status" value="1"/>
</dbReference>
<accession>A0AAW1B0E4</accession>
<dbReference type="InterPro" id="IPR002223">
    <property type="entry name" value="Kunitz_BPTI"/>
</dbReference>
<dbReference type="GO" id="GO:0004867">
    <property type="term" value="F:serine-type endopeptidase inhibitor activity"/>
    <property type="evidence" value="ECO:0007669"/>
    <property type="project" value="InterPro"/>
</dbReference>
<dbReference type="Gene3D" id="4.10.410.10">
    <property type="entry name" value="Pancreatic trypsin inhibitor Kunitz domain"/>
    <property type="match status" value="4"/>
</dbReference>
<evidence type="ECO:0000256" key="2">
    <source>
        <dbReference type="ARBA" id="ARBA00023157"/>
    </source>
</evidence>
<dbReference type="EMBL" id="JAOTOJ010000010">
    <property type="protein sequence ID" value="KAK9395076.1"/>
    <property type="molecule type" value="Genomic_DNA"/>
</dbReference>
<feature type="domain" description="BPTI/Kunitz inhibitor" evidence="3">
    <location>
        <begin position="6"/>
        <end position="56"/>
    </location>
</feature>
<proteinExistence type="inferred from homology"/>
<dbReference type="InterPro" id="IPR020901">
    <property type="entry name" value="Prtase_inh_Kunz-CS"/>
</dbReference>
<dbReference type="PROSITE" id="PS50279">
    <property type="entry name" value="BPTI_KUNITZ_2"/>
    <property type="match status" value="4"/>
</dbReference>
<dbReference type="Proteomes" id="UP001474421">
    <property type="component" value="Unassembled WGS sequence"/>
</dbReference>
<dbReference type="InterPro" id="IPR036880">
    <property type="entry name" value="Kunitz_BPTI_sf"/>
</dbReference>
<name>A0AAW1B0E4_CROAD</name>
<evidence type="ECO:0000259" key="3">
    <source>
        <dbReference type="PROSITE" id="PS50279"/>
    </source>
</evidence>
<dbReference type="PROSITE" id="PS00280">
    <property type="entry name" value="BPTI_KUNITZ_1"/>
    <property type="match status" value="4"/>
</dbReference>
<comment type="caution">
    <text evidence="4">The sequence shown here is derived from an EMBL/GenBank/DDBJ whole genome shotgun (WGS) entry which is preliminary data.</text>
</comment>
<keyword evidence="5" id="KW-1185">Reference proteome</keyword>
<feature type="non-terminal residue" evidence="4">
    <location>
        <position position="1"/>
    </location>
</feature>
<dbReference type="InterPro" id="IPR050098">
    <property type="entry name" value="TFPI/VKTCI-like"/>
</dbReference>
<dbReference type="PANTHER" id="PTHR10083">
    <property type="entry name" value="KUNITZ-TYPE PROTEASE INHIBITOR-RELATED"/>
    <property type="match status" value="1"/>
</dbReference>